<keyword evidence="1" id="KW-1133">Transmembrane helix</keyword>
<feature type="transmembrane region" description="Helical" evidence="1">
    <location>
        <begin position="12"/>
        <end position="30"/>
    </location>
</feature>
<sequence length="567" mass="64229">MNTSKYQQGAATIWYIFLIGAIMSLGALAIEGSRYIGKKARLGDALEAGSIAVASNDRVTKDFDSQTSMPSGYTAEETAETWIKHYLADDRDLSIDKIDRIETSKTYGIDTLATPYKVEYFRYDIEATSTHDSWFRFSDWARFNDEVKVANTGAAGRVKGGHEPVDIVFVADYSGSMDKCLYKGKEISCRKVPKGGDRTNKITYLKRAITGVTERIYNAHSESTFGFIPFTKRIVTERNGTYYCASPLHAGNKWAQKVREKDVITKVLKCGSQKERDELYVKLSDKEPIFNDPQAKALANYYATLMKGRVWGRNRNWQANDAYKEYVKATYKPWRDIRYSWRYPPSDQKGGAYKFDRNSGDKLLKHPSLLEDQISIWSSANKISIENKPMFPMSIAYGESYRGGSPRISRYCTSSNNGVPNFYSIERKSMKGKKDVERFNKAVNKMKAGGGTDMYQGLLAAPHQFYGATNPNRYIIVLSDGKENNNTFASLVKAGLCTNLKKELKKENGVDKYNFKLFVVGIGLDQNNNDAYKTCFEDNIITVWDPAELEKRILSIITDDIGHNFER</sequence>
<organism evidence="2 3">
    <name type="scientific">Vibrio europaeus</name>
    <dbReference type="NCBI Taxonomy" id="300876"/>
    <lineage>
        <taxon>Bacteria</taxon>
        <taxon>Pseudomonadati</taxon>
        <taxon>Pseudomonadota</taxon>
        <taxon>Gammaproteobacteria</taxon>
        <taxon>Vibrionales</taxon>
        <taxon>Vibrionaceae</taxon>
        <taxon>Vibrio</taxon>
        <taxon>Vibrio oreintalis group</taxon>
    </lineage>
</organism>
<dbReference type="SUPFAM" id="SSF53300">
    <property type="entry name" value="vWA-like"/>
    <property type="match status" value="1"/>
</dbReference>
<dbReference type="Gene3D" id="3.40.50.410">
    <property type="entry name" value="von Willebrand factor, type A domain"/>
    <property type="match status" value="1"/>
</dbReference>
<keyword evidence="1" id="KW-0472">Membrane</keyword>
<evidence type="ECO:0000313" key="2">
    <source>
        <dbReference type="EMBL" id="QJY38379.1"/>
    </source>
</evidence>
<evidence type="ECO:0000313" key="3">
    <source>
        <dbReference type="Proteomes" id="UP000501443"/>
    </source>
</evidence>
<keyword evidence="1" id="KW-0812">Transmembrane</keyword>
<accession>A0AAE7DY98</accession>
<name>A0AAE7DY98_9VIBR</name>
<dbReference type="EMBL" id="CP053543">
    <property type="protein sequence ID" value="QJY38379.1"/>
    <property type="molecule type" value="Genomic_DNA"/>
</dbReference>
<dbReference type="AlphaFoldDB" id="A0AAE7DY98"/>
<reference evidence="2 3" key="1">
    <citation type="submission" date="2020-05" db="EMBL/GenBank/DDBJ databases">
        <title>First description outside Europe of the emergent pathogen for shellfish aquaculture Vibrio europaeus.</title>
        <authorList>
            <person name="Dubert J."/>
            <person name="Rojas R."/>
        </authorList>
    </citation>
    <scope>NUCLEOTIDE SEQUENCE [LARGE SCALE GENOMIC DNA]</scope>
    <source>
        <strain evidence="2 3">NPI-1</strain>
    </source>
</reference>
<dbReference type="Proteomes" id="UP000501443">
    <property type="component" value="Chromosome 2"/>
</dbReference>
<gene>
    <name evidence="2" type="ORF">HOO69_17525</name>
</gene>
<evidence type="ECO:0000256" key="1">
    <source>
        <dbReference type="SAM" id="Phobius"/>
    </source>
</evidence>
<protein>
    <submittedName>
        <fullName evidence="2">VWA domain-containing protein</fullName>
    </submittedName>
</protein>
<dbReference type="InterPro" id="IPR036465">
    <property type="entry name" value="vWFA_dom_sf"/>
</dbReference>
<proteinExistence type="predicted"/>
<dbReference type="RefSeq" id="WP_171802643.1">
    <property type="nucleotide sequence ID" value="NZ_CP053543.1"/>
</dbReference>